<keyword evidence="1" id="KW-1133">Transmembrane helix</keyword>
<keyword evidence="1" id="KW-0472">Membrane</keyword>
<dbReference type="STRING" id="585531.HMPREF0063_10553"/>
<organism evidence="2 3">
    <name type="scientific">Aeromicrobium marinum DSM 15272</name>
    <dbReference type="NCBI Taxonomy" id="585531"/>
    <lineage>
        <taxon>Bacteria</taxon>
        <taxon>Bacillati</taxon>
        <taxon>Actinomycetota</taxon>
        <taxon>Actinomycetes</taxon>
        <taxon>Propionibacteriales</taxon>
        <taxon>Nocardioidaceae</taxon>
        <taxon>Aeromicrobium</taxon>
    </lineage>
</organism>
<dbReference type="EMBL" id="ACLF03000003">
    <property type="protein sequence ID" value="EFQ83837.1"/>
    <property type="molecule type" value="Genomic_DNA"/>
</dbReference>
<dbReference type="OrthoDB" id="5179615at2"/>
<gene>
    <name evidence="2" type="ORF">HMPREF0063_10553</name>
</gene>
<dbReference type="InterPro" id="IPR014509">
    <property type="entry name" value="YjdF-like"/>
</dbReference>
<dbReference type="eggNOG" id="ENOG5031HX4">
    <property type="taxonomic scope" value="Bacteria"/>
</dbReference>
<dbReference type="HOGENOM" id="CLU_114905_0_0_11"/>
<dbReference type="Proteomes" id="UP000003111">
    <property type="component" value="Unassembled WGS sequence"/>
</dbReference>
<keyword evidence="3" id="KW-1185">Reference proteome</keyword>
<dbReference type="AlphaFoldDB" id="E2S9B3"/>
<evidence type="ECO:0000313" key="3">
    <source>
        <dbReference type="Proteomes" id="UP000003111"/>
    </source>
</evidence>
<keyword evidence="1" id="KW-0812">Transmembrane</keyword>
<feature type="transmembrane region" description="Helical" evidence="1">
    <location>
        <begin position="113"/>
        <end position="132"/>
    </location>
</feature>
<comment type="caution">
    <text evidence="2">The sequence shown here is derived from an EMBL/GenBank/DDBJ whole genome shotgun (WGS) entry which is preliminary data.</text>
</comment>
<protein>
    <submittedName>
        <fullName evidence="2">Uncharacterized protein</fullName>
    </submittedName>
</protein>
<feature type="transmembrane region" description="Helical" evidence="1">
    <location>
        <begin position="56"/>
        <end position="74"/>
    </location>
</feature>
<feature type="transmembrane region" description="Helical" evidence="1">
    <location>
        <begin position="144"/>
        <end position="163"/>
    </location>
</feature>
<evidence type="ECO:0000256" key="1">
    <source>
        <dbReference type="SAM" id="Phobius"/>
    </source>
</evidence>
<proteinExistence type="predicted"/>
<dbReference type="RefSeq" id="WP_007077575.1">
    <property type="nucleotide sequence ID" value="NZ_CM001024.1"/>
</dbReference>
<dbReference type="Pfam" id="PF09997">
    <property type="entry name" value="DUF2238"/>
    <property type="match status" value="1"/>
</dbReference>
<reference evidence="2" key="1">
    <citation type="submission" date="2010-08" db="EMBL/GenBank/DDBJ databases">
        <authorList>
            <person name="Muzny D."/>
            <person name="Qin X."/>
            <person name="Buhay C."/>
            <person name="Dugan-Rocha S."/>
            <person name="Ding Y."/>
            <person name="Chen G."/>
            <person name="Hawes A."/>
            <person name="Holder M."/>
            <person name="Jhangiani S."/>
            <person name="Johnson A."/>
            <person name="Khan Z."/>
            <person name="Li Z."/>
            <person name="Liu W."/>
            <person name="Liu X."/>
            <person name="Perez L."/>
            <person name="Shen H."/>
            <person name="Wang Q."/>
            <person name="Watt J."/>
            <person name="Xi L."/>
            <person name="Xin Y."/>
            <person name="Zhou J."/>
            <person name="Deng J."/>
            <person name="Jiang H."/>
            <person name="Liu Y."/>
            <person name="Qu J."/>
            <person name="Song X.-Z."/>
            <person name="Zhang L."/>
            <person name="Villasana D."/>
            <person name="Johnson A."/>
            <person name="Liu J."/>
            <person name="Liyanage D."/>
            <person name="Lorensuhewa L."/>
            <person name="Robinson T."/>
            <person name="Song A."/>
            <person name="Song B.-B."/>
            <person name="Dinh H."/>
            <person name="Thornton R."/>
            <person name="Coyle M."/>
            <person name="Francisco L."/>
            <person name="Jackson L."/>
            <person name="Javaid M."/>
            <person name="Korchina V."/>
            <person name="Kovar C."/>
            <person name="Mata R."/>
            <person name="Mathew T."/>
            <person name="Ngo R."/>
            <person name="Nguyen L."/>
            <person name="Nguyen N."/>
            <person name="Okwuonu G."/>
            <person name="Ongeri F."/>
            <person name="Pham C."/>
            <person name="Simmons D."/>
            <person name="Wilczek-Boney K."/>
            <person name="Hale W."/>
            <person name="Jakkamsetti A."/>
            <person name="Pham P."/>
            <person name="Ruth R."/>
            <person name="San Lucas F."/>
            <person name="Warren J."/>
            <person name="Zhang J."/>
            <person name="Zhao Z."/>
            <person name="Zhou C."/>
            <person name="Zhu D."/>
            <person name="Lee S."/>
            <person name="Bess C."/>
            <person name="Blankenburg K."/>
            <person name="Forbes L."/>
            <person name="Fu Q."/>
            <person name="Gubbala S."/>
            <person name="Hirani K."/>
            <person name="Jayaseelan J.C."/>
            <person name="Lara F."/>
            <person name="Munidasa M."/>
            <person name="Palculict T."/>
            <person name="Patil S."/>
            <person name="Pu L.-L."/>
            <person name="Saada N."/>
            <person name="Tang L."/>
            <person name="Weissenberger G."/>
            <person name="Zhu Y."/>
            <person name="Hemphill L."/>
            <person name="Shang Y."/>
            <person name="Youmans B."/>
            <person name="Ayvaz T."/>
            <person name="Ross M."/>
            <person name="Santibanez J."/>
            <person name="Aqrawi P."/>
            <person name="Gross S."/>
            <person name="Joshi V."/>
            <person name="Fowler G."/>
            <person name="Nazareth L."/>
            <person name="Reid J."/>
            <person name="Worley K."/>
            <person name="Petrosino J."/>
            <person name="Highlander S."/>
            <person name="Gibbs R."/>
        </authorList>
    </citation>
    <scope>NUCLEOTIDE SEQUENCE [LARGE SCALE GENOMIC DNA]</scope>
    <source>
        <strain evidence="2">DSM 15272</strain>
    </source>
</reference>
<name>E2S9B3_9ACTN</name>
<feature type="transmembrane region" description="Helical" evidence="1">
    <location>
        <begin position="178"/>
        <end position="199"/>
    </location>
</feature>
<sequence>MNEPRDETFAETRYDTPQVIRSFDLAAKAVLIVLLAMAISSPDLGNMEDKGAGARAVGYPLISFTIPALWYVFWRDRASFPWMADLLITVTCFTDILGNRLDLYDRVVWFDDWMHFMNTGLLAAAVILLTMHHTSTRVAVVERGLAFGVTAALVWEVAEYYAFLSVSPERMSAYGDTLADLVLGGLGSLTAAVVIHLAWQRGRLVSAAPQLELRFSPTR</sequence>
<evidence type="ECO:0000313" key="2">
    <source>
        <dbReference type="EMBL" id="EFQ83837.1"/>
    </source>
</evidence>
<accession>E2S9B3</accession>
<feature type="transmembrane region" description="Helical" evidence="1">
    <location>
        <begin position="25"/>
        <end position="44"/>
    </location>
</feature>